<dbReference type="AlphaFoldDB" id="W0QAY7"/>
<evidence type="ECO:0000313" key="2">
    <source>
        <dbReference type="Proteomes" id="UP000066995"/>
    </source>
</evidence>
<dbReference type="RefSeq" id="WP_025217181.1">
    <property type="nucleotide sequence ID" value="NZ_CP006943.1"/>
</dbReference>
<accession>W0QAY7</accession>
<dbReference type="KEGG" id="mvi:X808_9340"/>
<protein>
    <submittedName>
        <fullName evidence="1">Uncharacterized protein</fullName>
    </submittedName>
</protein>
<proteinExistence type="predicted"/>
<sequence>MSRATKINWSELDWSKSTLELSKMLNVAGNFVSLKRRKYAPNTVRQKKAVDWSAIDWSKSTSDIAKQIGWSVANVSQKRKKYAPDTMGNLRNVGKYKRKVKPTVLKAPNGDILYMDSIKDFVIEYAHLFEAKHLISKNKKSGNHIRQYCLAESALSSLRQKRVKKWQGWSLYEGFEEQSKLKRIDWDNVDWTKNNDQLAKELNRAYDTVAKKRYLLGKSGMATSRKEKADKGQKNPKKAIGAIKTQPIAKEWAKKSQKSGKFETNVHAKRWRLTREDGKCWEFTNLYHFVRTHTELFLPNDTVWKRTGGKRGTGGEYCNATSGLLNACRSRSKKWKGWKIEKIEN</sequence>
<dbReference type="OrthoDB" id="7063352at2"/>
<dbReference type="EMBL" id="CP006943">
    <property type="protein sequence ID" value="AHG75457.1"/>
    <property type="molecule type" value="Genomic_DNA"/>
</dbReference>
<evidence type="ECO:0000313" key="1">
    <source>
        <dbReference type="EMBL" id="AHG75457.1"/>
    </source>
</evidence>
<reference evidence="1 2" key="1">
    <citation type="submission" date="2013-12" db="EMBL/GenBank/DDBJ databases">
        <title>Annotation of the Mannheimia varigena USDA-ARS-USMARC-1296 complete genome.</title>
        <authorList>
            <person name="Harhay G.P."/>
            <person name="Clawson M.L."/>
            <person name="Murray R.W."/>
            <person name="Lubbers B.V."/>
            <person name="Heaton M.P."/>
            <person name="Chitko-Mckown C.G."/>
            <person name="Harhay D.M."/>
            <person name="Smith T.P.L."/>
        </authorList>
    </citation>
    <scope>NUCLEOTIDE SEQUENCE [LARGE SCALE GENOMIC DNA]</scope>
    <source>
        <strain evidence="1 2">USDA-ARS-USMARC-1296</strain>
    </source>
</reference>
<dbReference type="STRING" id="1433287.X808_9340"/>
<organism evidence="1 2">
    <name type="scientific">Mannheimia varigena USDA-ARS-USMARC-1296</name>
    <dbReference type="NCBI Taxonomy" id="1433287"/>
    <lineage>
        <taxon>Bacteria</taxon>
        <taxon>Pseudomonadati</taxon>
        <taxon>Pseudomonadota</taxon>
        <taxon>Gammaproteobacteria</taxon>
        <taxon>Pasteurellales</taxon>
        <taxon>Pasteurellaceae</taxon>
        <taxon>Mannheimia</taxon>
    </lineage>
</organism>
<keyword evidence="2" id="KW-1185">Reference proteome</keyword>
<gene>
    <name evidence="1" type="ORF">X808_9340</name>
</gene>
<dbReference type="HOGENOM" id="CLU_803641_0_0_6"/>
<dbReference type="Proteomes" id="UP000066995">
    <property type="component" value="Chromosome"/>
</dbReference>
<dbReference type="PATRIC" id="fig|1433287.3.peg.931"/>
<name>W0QAY7_9PAST</name>